<organism evidence="1 2">
    <name type="scientific">Naganishia vaughanmartiniae</name>
    <dbReference type="NCBI Taxonomy" id="1424756"/>
    <lineage>
        <taxon>Eukaryota</taxon>
        <taxon>Fungi</taxon>
        <taxon>Dikarya</taxon>
        <taxon>Basidiomycota</taxon>
        <taxon>Agaricomycotina</taxon>
        <taxon>Tremellomycetes</taxon>
        <taxon>Filobasidiales</taxon>
        <taxon>Filobasidiaceae</taxon>
        <taxon>Naganishia</taxon>
    </lineage>
</organism>
<name>A0ACC2XCH4_9TREE</name>
<proteinExistence type="predicted"/>
<dbReference type="EMBL" id="JASBWU010000006">
    <property type="protein sequence ID" value="KAJ9120761.1"/>
    <property type="molecule type" value="Genomic_DNA"/>
</dbReference>
<comment type="caution">
    <text evidence="1">The sequence shown here is derived from an EMBL/GenBank/DDBJ whole genome shotgun (WGS) entry which is preliminary data.</text>
</comment>
<protein>
    <submittedName>
        <fullName evidence="1">Uncharacterized protein</fullName>
    </submittedName>
</protein>
<accession>A0ACC2XCH4</accession>
<evidence type="ECO:0000313" key="2">
    <source>
        <dbReference type="Proteomes" id="UP001243375"/>
    </source>
</evidence>
<evidence type="ECO:0000313" key="1">
    <source>
        <dbReference type="EMBL" id="KAJ9120761.1"/>
    </source>
</evidence>
<dbReference type="Proteomes" id="UP001243375">
    <property type="component" value="Unassembled WGS sequence"/>
</dbReference>
<reference evidence="1" key="1">
    <citation type="submission" date="2023-04" db="EMBL/GenBank/DDBJ databases">
        <title>Draft Genome sequencing of Naganishia species isolated from polar environments using Oxford Nanopore Technology.</title>
        <authorList>
            <person name="Leo P."/>
            <person name="Venkateswaran K."/>
        </authorList>
    </citation>
    <scope>NUCLEOTIDE SEQUENCE</scope>
    <source>
        <strain evidence="1">MNA-CCFEE 5425</strain>
    </source>
</reference>
<keyword evidence="2" id="KW-1185">Reference proteome</keyword>
<sequence length="195" mass="21744">MSRDPYLDVKREVDNALAQTKDLYTSYTRLSATSNNQQLISEAKQELETSLGLLEVDIDDLEESVTAVEESGTRWGLTFQEVESRRRALEDVKAVVRNVRSSLSNSQTSTAASPSYRQIPPQASNKLNTSKGKRSGVGDPFTDVELGNTRNSSYPLNNNDGQYKDDPSDPFAGRPSDEVREYELEQQQVCMLPDS</sequence>
<gene>
    <name evidence="1" type="ORF">QFC22_002693</name>
</gene>